<name>A0A0E0MT90_ORYRU</name>
<protein>
    <submittedName>
        <fullName evidence="1">Uncharacterized protein</fullName>
    </submittedName>
</protein>
<keyword evidence="2" id="KW-1185">Reference proteome</keyword>
<dbReference type="EnsemblPlants" id="ORUFI01G08420.4">
    <property type="protein sequence ID" value="ORUFI01G08420.4"/>
    <property type="gene ID" value="ORUFI01G08420"/>
</dbReference>
<reference evidence="2" key="1">
    <citation type="submission" date="2013-06" db="EMBL/GenBank/DDBJ databases">
        <authorList>
            <person name="Zhao Q."/>
        </authorList>
    </citation>
    <scope>NUCLEOTIDE SEQUENCE</scope>
    <source>
        <strain evidence="2">cv. W1943</strain>
    </source>
</reference>
<proteinExistence type="predicted"/>
<reference evidence="1" key="2">
    <citation type="submission" date="2015-06" db="UniProtKB">
        <authorList>
            <consortium name="EnsemblPlants"/>
        </authorList>
    </citation>
    <scope>IDENTIFICATION</scope>
</reference>
<sequence>MTGRCLTKCLNKDGKGQKVFEEWIALKVGWRWCPTVLIGSPYCNGATTNQLELGIWDIKNIHIVSKGSN</sequence>
<dbReference type="AlphaFoldDB" id="A0A0E0MT90"/>
<dbReference type="HOGENOM" id="CLU_2780297_0_0_1"/>
<evidence type="ECO:0000313" key="2">
    <source>
        <dbReference type="Proteomes" id="UP000008022"/>
    </source>
</evidence>
<dbReference type="Proteomes" id="UP000008022">
    <property type="component" value="Unassembled WGS sequence"/>
</dbReference>
<dbReference type="Gramene" id="ORUFI01G08420.4">
    <property type="protein sequence ID" value="ORUFI01G08420.4"/>
    <property type="gene ID" value="ORUFI01G08420"/>
</dbReference>
<organism evidence="1 2">
    <name type="scientific">Oryza rufipogon</name>
    <name type="common">Brownbeard rice</name>
    <name type="synonym">Asian wild rice</name>
    <dbReference type="NCBI Taxonomy" id="4529"/>
    <lineage>
        <taxon>Eukaryota</taxon>
        <taxon>Viridiplantae</taxon>
        <taxon>Streptophyta</taxon>
        <taxon>Embryophyta</taxon>
        <taxon>Tracheophyta</taxon>
        <taxon>Spermatophyta</taxon>
        <taxon>Magnoliopsida</taxon>
        <taxon>Liliopsida</taxon>
        <taxon>Poales</taxon>
        <taxon>Poaceae</taxon>
        <taxon>BOP clade</taxon>
        <taxon>Oryzoideae</taxon>
        <taxon>Oryzeae</taxon>
        <taxon>Oryzinae</taxon>
        <taxon>Oryza</taxon>
    </lineage>
</organism>
<accession>A0A0E0MT90</accession>
<evidence type="ECO:0000313" key="1">
    <source>
        <dbReference type="EnsemblPlants" id="ORUFI01G08420.4"/>
    </source>
</evidence>